<accession>A0ABU5Y696</accession>
<protein>
    <recommendedName>
        <fullName evidence="3">DUF4252 domain-containing protein</fullName>
    </recommendedName>
</protein>
<sequence>MFKIKWNKDNFLPIFFLICNVSFGQLSTEMNWEKLYRGEVDSVVVVSSLGYTRETAPDIPGLPEEQIFEKRQKVSLKEGKQLLRALQKKCSFNKEYPLLDDVGDTFYFYKNGVKEMVLIFTFSTKGTSIYRRDELIFAGKATPFLQRKIGKALGYNPKKIERLNK</sequence>
<evidence type="ECO:0008006" key="3">
    <source>
        <dbReference type="Google" id="ProtNLM"/>
    </source>
</evidence>
<dbReference type="Proteomes" id="UP001324270">
    <property type="component" value="Unassembled WGS sequence"/>
</dbReference>
<evidence type="ECO:0000313" key="1">
    <source>
        <dbReference type="EMBL" id="MEB3039447.1"/>
    </source>
</evidence>
<comment type="caution">
    <text evidence="1">The sequence shown here is derived from an EMBL/GenBank/DDBJ whole genome shotgun (WGS) entry which is preliminary data.</text>
</comment>
<keyword evidence="2" id="KW-1185">Reference proteome</keyword>
<dbReference type="RefSeq" id="WP_323978747.1">
    <property type="nucleotide sequence ID" value="NZ_JAYKBV010000002.1"/>
</dbReference>
<dbReference type="EMBL" id="JAYKBV010000002">
    <property type="protein sequence ID" value="MEB3039447.1"/>
    <property type="molecule type" value="Genomic_DNA"/>
</dbReference>
<name>A0ABU5Y696_9FLAO</name>
<reference evidence="1 2" key="1">
    <citation type="submission" date="2023-12" db="EMBL/GenBank/DDBJ databases">
        <title>Genomic sequences of Capnocytophaga and Parvimonas strains.</title>
        <authorList>
            <person name="Watt R.M."/>
            <person name="Wang M."/>
            <person name="Yang T."/>
            <person name="Tong W.M."/>
        </authorList>
    </citation>
    <scope>NUCLEOTIDE SEQUENCE [LARGE SCALE GENOMIC DNA]</scope>
    <source>
        <strain evidence="1 2">CCUG 13156</strain>
    </source>
</reference>
<evidence type="ECO:0000313" key="2">
    <source>
        <dbReference type="Proteomes" id="UP001324270"/>
    </source>
</evidence>
<proteinExistence type="predicted"/>
<organism evidence="1 2">
    <name type="scientific">Capnocytophaga gingivalis</name>
    <dbReference type="NCBI Taxonomy" id="1017"/>
    <lineage>
        <taxon>Bacteria</taxon>
        <taxon>Pseudomonadati</taxon>
        <taxon>Bacteroidota</taxon>
        <taxon>Flavobacteriia</taxon>
        <taxon>Flavobacteriales</taxon>
        <taxon>Flavobacteriaceae</taxon>
        <taxon>Capnocytophaga</taxon>
    </lineage>
</organism>
<gene>
    <name evidence="1" type="ORF">VJJ49_01895</name>
</gene>